<organism evidence="7 8">
    <name type="scientific">Acorus gramineus</name>
    <name type="common">Dwarf sweet flag</name>
    <dbReference type="NCBI Taxonomy" id="55184"/>
    <lineage>
        <taxon>Eukaryota</taxon>
        <taxon>Viridiplantae</taxon>
        <taxon>Streptophyta</taxon>
        <taxon>Embryophyta</taxon>
        <taxon>Tracheophyta</taxon>
        <taxon>Spermatophyta</taxon>
        <taxon>Magnoliopsida</taxon>
        <taxon>Liliopsida</taxon>
        <taxon>Acoraceae</taxon>
        <taxon>Acorus</taxon>
    </lineage>
</organism>
<gene>
    <name evidence="7" type="ORF">QJS04_geneDACA021877</name>
</gene>
<dbReference type="PROSITE" id="PS51485">
    <property type="entry name" value="PHYTOCYANIN"/>
    <property type="match status" value="1"/>
</dbReference>
<dbReference type="GO" id="GO:0046872">
    <property type="term" value="F:metal ion binding"/>
    <property type="evidence" value="ECO:0007669"/>
    <property type="project" value="UniProtKB-KW"/>
</dbReference>
<dbReference type="Gene3D" id="2.60.40.420">
    <property type="entry name" value="Cupredoxins - blue copper proteins"/>
    <property type="match status" value="1"/>
</dbReference>
<dbReference type="PROSITE" id="PS00196">
    <property type="entry name" value="COPPER_BLUE"/>
    <property type="match status" value="1"/>
</dbReference>
<dbReference type="PANTHER" id="PTHR33021">
    <property type="entry name" value="BLUE COPPER PROTEIN"/>
    <property type="match status" value="1"/>
</dbReference>
<dbReference type="InterPro" id="IPR008972">
    <property type="entry name" value="Cupredoxin"/>
</dbReference>
<dbReference type="AlphaFoldDB" id="A0AAV9ANY4"/>
<evidence type="ECO:0000259" key="6">
    <source>
        <dbReference type="PROSITE" id="PS51485"/>
    </source>
</evidence>
<protein>
    <recommendedName>
        <fullName evidence="4">Plantacyanin</fullName>
    </recommendedName>
</protein>
<accession>A0AAV9ANY4</accession>
<keyword evidence="3" id="KW-1015">Disulfide bond</keyword>
<feature type="signal peptide" evidence="5">
    <location>
        <begin position="1"/>
        <end position="30"/>
    </location>
</feature>
<dbReference type="InterPro" id="IPR028871">
    <property type="entry name" value="BlueCu_1_BS"/>
</dbReference>
<evidence type="ECO:0000313" key="7">
    <source>
        <dbReference type="EMBL" id="KAK1265861.1"/>
    </source>
</evidence>
<dbReference type="EMBL" id="JAUJYN010000007">
    <property type="protein sequence ID" value="KAK1265861.1"/>
    <property type="molecule type" value="Genomic_DNA"/>
</dbReference>
<sequence>MVKGRGSASVGVVLGAVLLCLLLHSEVARAAIYSVGDRGGWTFNTANWPRGKRFRAGDVLVFKYNRSVHNVVGVDGRSYGSCATPRGAKTYKSGNDRIKLARGTNYFICNIPGHCQSGMKIAVTAA</sequence>
<evidence type="ECO:0000256" key="2">
    <source>
        <dbReference type="ARBA" id="ARBA00023008"/>
    </source>
</evidence>
<dbReference type="Proteomes" id="UP001179952">
    <property type="component" value="Unassembled WGS sequence"/>
</dbReference>
<dbReference type="PANTHER" id="PTHR33021:SF9">
    <property type="entry name" value="PUTATIVE, EXPRESSED-RELATED"/>
    <property type="match status" value="1"/>
</dbReference>
<feature type="chain" id="PRO_5043552557" description="Plantacyanin" evidence="5">
    <location>
        <begin position="31"/>
        <end position="126"/>
    </location>
</feature>
<keyword evidence="2" id="KW-0186">Copper</keyword>
<reference evidence="7" key="1">
    <citation type="journal article" date="2023" name="Nat. Commun.">
        <title>Diploid and tetraploid genomes of Acorus and the evolution of monocots.</title>
        <authorList>
            <person name="Ma L."/>
            <person name="Liu K.W."/>
            <person name="Li Z."/>
            <person name="Hsiao Y.Y."/>
            <person name="Qi Y."/>
            <person name="Fu T."/>
            <person name="Tang G.D."/>
            <person name="Zhang D."/>
            <person name="Sun W.H."/>
            <person name="Liu D.K."/>
            <person name="Li Y."/>
            <person name="Chen G.Z."/>
            <person name="Liu X.D."/>
            <person name="Liao X.Y."/>
            <person name="Jiang Y.T."/>
            <person name="Yu X."/>
            <person name="Hao Y."/>
            <person name="Huang J."/>
            <person name="Zhao X.W."/>
            <person name="Ke S."/>
            <person name="Chen Y.Y."/>
            <person name="Wu W.L."/>
            <person name="Hsu J.L."/>
            <person name="Lin Y.F."/>
            <person name="Huang M.D."/>
            <person name="Li C.Y."/>
            <person name="Huang L."/>
            <person name="Wang Z.W."/>
            <person name="Zhao X."/>
            <person name="Zhong W.Y."/>
            <person name="Peng D.H."/>
            <person name="Ahmad S."/>
            <person name="Lan S."/>
            <person name="Zhang J.S."/>
            <person name="Tsai W.C."/>
            <person name="Van de Peer Y."/>
            <person name="Liu Z.J."/>
        </authorList>
    </citation>
    <scope>NUCLEOTIDE SEQUENCE</scope>
    <source>
        <strain evidence="7">SCP</strain>
    </source>
</reference>
<dbReference type="GO" id="GO:0009055">
    <property type="term" value="F:electron transfer activity"/>
    <property type="evidence" value="ECO:0007669"/>
    <property type="project" value="InterPro"/>
</dbReference>
<evidence type="ECO:0000256" key="4">
    <source>
        <dbReference type="ARBA" id="ARBA00082491"/>
    </source>
</evidence>
<name>A0AAV9ANY4_ACOGR</name>
<feature type="domain" description="Phytocyanin" evidence="6">
    <location>
        <begin position="31"/>
        <end position="126"/>
    </location>
</feature>
<evidence type="ECO:0000256" key="3">
    <source>
        <dbReference type="ARBA" id="ARBA00023157"/>
    </source>
</evidence>
<dbReference type="GO" id="GO:0005886">
    <property type="term" value="C:plasma membrane"/>
    <property type="evidence" value="ECO:0007669"/>
    <property type="project" value="TreeGrafter"/>
</dbReference>
<evidence type="ECO:0000313" key="8">
    <source>
        <dbReference type="Proteomes" id="UP001179952"/>
    </source>
</evidence>
<evidence type="ECO:0000256" key="1">
    <source>
        <dbReference type="ARBA" id="ARBA00022723"/>
    </source>
</evidence>
<keyword evidence="8" id="KW-1185">Reference proteome</keyword>
<dbReference type="SUPFAM" id="SSF49503">
    <property type="entry name" value="Cupredoxins"/>
    <property type="match status" value="1"/>
</dbReference>
<dbReference type="CDD" id="cd11013">
    <property type="entry name" value="Plantacyanin"/>
    <property type="match status" value="1"/>
</dbReference>
<reference evidence="7" key="2">
    <citation type="submission" date="2023-06" db="EMBL/GenBank/DDBJ databases">
        <authorList>
            <person name="Ma L."/>
            <person name="Liu K.-W."/>
            <person name="Li Z."/>
            <person name="Hsiao Y.-Y."/>
            <person name="Qi Y."/>
            <person name="Fu T."/>
            <person name="Tang G."/>
            <person name="Zhang D."/>
            <person name="Sun W.-H."/>
            <person name="Liu D.-K."/>
            <person name="Li Y."/>
            <person name="Chen G.-Z."/>
            <person name="Liu X.-D."/>
            <person name="Liao X.-Y."/>
            <person name="Jiang Y.-T."/>
            <person name="Yu X."/>
            <person name="Hao Y."/>
            <person name="Huang J."/>
            <person name="Zhao X.-W."/>
            <person name="Ke S."/>
            <person name="Chen Y.-Y."/>
            <person name="Wu W.-L."/>
            <person name="Hsu J.-L."/>
            <person name="Lin Y.-F."/>
            <person name="Huang M.-D."/>
            <person name="Li C.-Y."/>
            <person name="Huang L."/>
            <person name="Wang Z.-W."/>
            <person name="Zhao X."/>
            <person name="Zhong W.-Y."/>
            <person name="Peng D.-H."/>
            <person name="Ahmad S."/>
            <person name="Lan S."/>
            <person name="Zhang J.-S."/>
            <person name="Tsai W.-C."/>
            <person name="Van De Peer Y."/>
            <person name="Liu Z.-J."/>
        </authorList>
    </citation>
    <scope>NUCLEOTIDE SEQUENCE</scope>
    <source>
        <strain evidence="7">SCP</strain>
        <tissue evidence="7">Leaves</tissue>
    </source>
</reference>
<dbReference type="InterPro" id="IPR041844">
    <property type="entry name" value="Plantacyanin"/>
</dbReference>
<keyword evidence="5" id="KW-0732">Signal</keyword>
<proteinExistence type="predicted"/>
<dbReference type="InterPro" id="IPR003245">
    <property type="entry name" value="Phytocyanin_dom"/>
</dbReference>
<dbReference type="Pfam" id="PF02298">
    <property type="entry name" value="Cu_bind_like"/>
    <property type="match status" value="1"/>
</dbReference>
<dbReference type="FunFam" id="2.60.40.420:FF:000013">
    <property type="entry name" value="basic blue protein-like"/>
    <property type="match status" value="1"/>
</dbReference>
<dbReference type="InterPro" id="IPR039391">
    <property type="entry name" value="Phytocyanin-like"/>
</dbReference>
<comment type="caution">
    <text evidence="7">The sequence shown here is derived from an EMBL/GenBank/DDBJ whole genome shotgun (WGS) entry which is preliminary data.</text>
</comment>
<evidence type="ECO:0000256" key="5">
    <source>
        <dbReference type="SAM" id="SignalP"/>
    </source>
</evidence>
<keyword evidence="1" id="KW-0479">Metal-binding</keyword>